<dbReference type="AlphaFoldDB" id="E3MVD0"/>
<proteinExistence type="predicted"/>
<feature type="compositionally biased region" description="Polar residues" evidence="2">
    <location>
        <begin position="264"/>
        <end position="277"/>
    </location>
</feature>
<dbReference type="Proteomes" id="UP000008281">
    <property type="component" value="Unassembled WGS sequence"/>
</dbReference>
<dbReference type="InParanoid" id="E3MVD0"/>
<feature type="coiled-coil region" evidence="1">
    <location>
        <begin position="128"/>
        <end position="155"/>
    </location>
</feature>
<dbReference type="CTD" id="9826167"/>
<keyword evidence="4" id="KW-1185">Reference proteome</keyword>
<feature type="compositionally biased region" description="Polar residues" evidence="2">
    <location>
        <begin position="308"/>
        <end position="319"/>
    </location>
</feature>
<feature type="compositionally biased region" description="Low complexity" evidence="2">
    <location>
        <begin position="237"/>
        <end position="250"/>
    </location>
</feature>
<reference evidence="3" key="1">
    <citation type="submission" date="2007-07" db="EMBL/GenBank/DDBJ databases">
        <title>PCAP assembly of the Caenorhabditis remanei genome.</title>
        <authorList>
            <consortium name="The Caenorhabditis remanei Sequencing Consortium"/>
            <person name="Wilson R.K."/>
        </authorList>
    </citation>
    <scope>NUCLEOTIDE SEQUENCE [LARGE SCALE GENOMIC DNA]</scope>
    <source>
        <strain evidence="3">PB4641</strain>
    </source>
</reference>
<dbReference type="GeneID" id="9826167"/>
<evidence type="ECO:0000313" key="3">
    <source>
        <dbReference type="EMBL" id="EFP10086.1"/>
    </source>
</evidence>
<keyword evidence="1" id="KW-0175">Coiled coil</keyword>
<protein>
    <submittedName>
        <fullName evidence="3">Uncharacterized protein</fullName>
    </submittedName>
</protein>
<dbReference type="EMBL" id="DS268482">
    <property type="protein sequence ID" value="EFP10086.1"/>
    <property type="molecule type" value="Genomic_DNA"/>
</dbReference>
<evidence type="ECO:0000313" key="4">
    <source>
        <dbReference type="Proteomes" id="UP000008281"/>
    </source>
</evidence>
<dbReference type="KEGG" id="crq:GCK72_007105"/>
<feature type="region of interest" description="Disordered" evidence="2">
    <location>
        <begin position="293"/>
        <end position="373"/>
    </location>
</feature>
<dbReference type="RefSeq" id="XP_003099866.2">
    <property type="nucleotide sequence ID" value="XM_003099818.2"/>
</dbReference>
<organism evidence="4">
    <name type="scientific">Caenorhabditis remanei</name>
    <name type="common">Caenorhabditis vulgaris</name>
    <dbReference type="NCBI Taxonomy" id="31234"/>
    <lineage>
        <taxon>Eukaryota</taxon>
        <taxon>Metazoa</taxon>
        <taxon>Ecdysozoa</taxon>
        <taxon>Nematoda</taxon>
        <taxon>Chromadorea</taxon>
        <taxon>Rhabditida</taxon>
        <taxon>Rhabditina</taxon>
        <taxon>Rhabditomorpha</taxon>
        <taxon>Rhabditoidea</taxon>
        <taxon>Rhabditidae</taxon>
        <taxon>Peloderinae</taxon>
        <taxon>Caenorhabditis</taxon>
    </lineage>
</organism>
<gene>
    <name evidence="3" type="ORF">CRE_24552</name>
</gene>
<accession>E3MVD0</accession>
<name>E3MVD0_CAERE</name>
<feature type="compositionally biased region" description="Basic residues" evidence="2">
    <location>
        <begin position="360"/>
        <end position="373"/>
    </location>
</feature>
<evidence type="ECO:0000256" key="2">
    <source>
        <dbReference type="SAM" id="MobiDB-lite"/>
    </source>
</evidence>
<feature type="region of interest" description="Disordered" evidence="2">
    <location>
        <begin position="235"/>
        <end position="281"/>
    </location>
</feature>
<sequence>MENNHQAESQTGVFGLNFNKLQEVVSKLSIRDRTTHSALFENVLSSSECLSHFQSLCCRRNEEKVQKKLVEQLAQKVKDEDLEIDSKVEDIETMKELVCAQITVPPGAESGTVLMKLIDSKKKTVEIIQTFNEDLETMKNNRDETSQNLSKEEMRLIELGREVAAAQQLYEESFQLFLILCKKQETLFHAKAYNDETARTALESCCFQATERRGALLAKSSVSNILPAEIQATQPVGNGSLTSGNGSLTLPESEEGSSLPAVNGSGNQLNVSDSVSDSGEAPVSAWNMESAQNDGILGEPSHAPSCPLPTSVTDSSDLSNALEPVAAHQNSERGRVSKSKKATDDASGAENVQEPDGSSKPKKPRAQSKKRRF</sequence>
<evidence type="ECO:0000256" key="1">
    <source>
        <dbReference type="SAM" id="Coils"/>
    </source>
</evidence>
<dbReference type="HOGENOM" id="CLU_742354_0_0_1"/>